<name>A0ABD1L0P5_9FABA</name>
<accession>A0ABD1L0P5</accession>
<protein>
    <submittedName>
        <fullName evidence="2">Uncharacterized protein</fullName>
    </submittedName>
</protein>
<evidence type="ECO:0000313" key="3">
    <source>
        <dbReference type="Proteomes" id="UP001603857"/>
    </source>
</evidence>
<keyword evidence="3" id="KW-1185">Reference proteome</keyword>
<gene>
    <name evidence="2" type="ORF">Fmac_030955</name>
</gene>
<keyword evidence="1" id="KW-0812">Transmembrane</keyword>
<evidence type="ECO:0000256" key="1">
    <source>
        <dbReference type="SAM" id="Phobius"/>
    </source>
</evidence>
<dbReference type="AlphaFoldDB" id="A0ABD1L0P5"/>
<proteinExistence type="predicted"/>
<keyword evidence="1" id="KW-0472">Membrane</keyword>
<feature type="transmembrane region" description="Helical" evidence="1">
    <location>
        <begin position="24"/>
        <end position="40"/>
    </location>
</feature>
<keyword evidence="1" id="KW-1133">Transmembrane helix</keyword>
<organism evidence="2 3">
    <name type="scientific">Flemingia macrophylla</name>
    <dbReference type="NCBI Taxonomy" id="520843"/>
    <lineage>
        <taxon>Eukaryota</taxon>
        <taxon>Viridiplantae</taxon>
        <taxon>Streptophyta</taxon>
        <taxon>Embryophyta</taxon>
        <taxon>Tracheophyta</taxon>
        <taxon>Spermatophyta</taxon>
        <taxon>Magnoliopsida</taxon>
        <taxon>eudicotyledons</taxon>
        <taxon>Gunneridae</taxon>
        <taxon>Pentapetalae</taxon>
        <taxon>rosids</taxon>
        <taxon>fabids</taxon>
        <taxon>Fabales</taxon>
        <taxon>Fabaceae</taxon>
        <taxon>Papilionoideae</taxon>
        <taxon>50 kb inversion clade</taxon>
        <taxon>NPAAA clade</taxon>
        <taxon>indigoferoid/millettioid clade</taxon>
        <taxon>Phaseoleae</taxon>
        <taxon>Flemingia</taxon>
    </lineage>
</organism>
<comment type="caution">
    <text evidence="2">The sequence shown here is derived from an EMBL/GenBank/DDBJ whole genome shotgun (WGS) entry which is preliminary data.</text>
</comment>
<evidence type="ECO:0000313" key="2">
    <source>
        <dbReference type="EMBL" id="KAL2317079.1"/>
    </source>
</evidence>
<dbReference type="Proteomes" id="UP001603857">
    <property type="component" value="Unassembled WGS sequence"/>
</dbReference>
<sequence length="104" mass="11653">MFEGSDSGAEALCKFRIPSMDSSAAILFSLYFSLFVMSSLDRAPEESLEGKPWPMFPSGFAVYSFYLPVLILERLLVTKILLLLSYLHSRIASELAHLIVDEQS</sequence>
<reference evidence="2 3" key="1">
    <citation type="submission" date="2024-08" db="EMBL/GenBank/DDBJ databases">
        <title>Insights into the chromosomal genome structure of Flemingia macrophylla.</title>
        <authorList>
            <person name="Ding Y."/>
            <person name="Zhao Y."/>
            <person name="Bi W."/>
            <person name="Wu M."/>
            <person name="Zhao G."/>
            <person name="Gong Y."/>
            <person name="Li W."/>
            <person name="Zhang P."/>
        </authorList>
    </citation>
    <scope>NUCLEOTIDE SEQUENCE [LARGE SCALE GENOMIC DNA]</scope>
    <source>
        <strain evidence="2">DYQJB</strain>
        <tissue evidence="2">Leaf</tissue>
    </source>
</reference>
<feature type="transmembrane region" description="Helical" evidence="1">
    <location>
        <begin position="60"/>
        <end position="84"/>
    </location>
</feature>
<dbReference type="EMBL" id="JBGMDY010000011">
    <property type="protein sequence ID" value="KAL2317079.1"/>
    <property type="molecule type" value="Genomic_DNA"/>
</dbReference>